<feature type="domain" description="BTB" evidence="1">
    <location>
        <begin position="20"/>
        <end position="94"/>
    </location>
</feature>
<proteinExistence type="predicted"/>
<dbReference type="SUPFAM" id="SSF49599">
    <property type="entry name" value="TRAF domain-like"/>
    <property type="match status" value="2"/>
</dbReference>
<dbReference type="CDD" id="cd18186">
    <property type="entry name" value="BTB_POZ_ZBTB_KLHL-like"/>
    <property type="match status" value="1"/>
</dbReference>
<dbReference type="SMART" id="SM00225">
    <property type="entry name" value="BTB"/>
    <property type="match status" value="1"/>
</dbReference>
<dbReference type="AlphaFoldDB" id="A0ABD2MAR6"/>
<evidence type="ECO:0000313" key="3">
    <source>
        <dbReference type="EMBL" id="KAL3124628.1"/>
    </source>
</evidence>
<dbReference type="InterPro" id="IPR008974">
    <property type="entry name" value="TRAF-like"/>
</dbReference>
<dbReference type="PANTHER" id="PTHR45774:SF3">
    <property type="entry name" value="BTB (POZ) DOMAIN-CONTAINING 2B-RELATED"/>
    <property type="match status" value="1"/>
</dbReference>
<name>A0ABD2MAR6_9BILA</name>
<dbReference type="EMBL" id="JBICBT010000066">
    <property type="protein sequence ID" value="KAL3124628.1"/>
    <property type="molecule type" value="Genomic_DNA"/>
</dbReference>
<dbReference type="Proteomes" id="UP001620626">
    <property type="component" value="Unassembled WGS sequence"/>
</dbReference>
<dbReference type="PANTHER" id="PTHR45774">
    <property type="entry name" value="BTB/POZ DOMAIN-CONTAINING"/>
    <property type="match status" value="1"/>
</dbReference>
<protein>
    <recommendedName>
        <fullName evidence="5">BTB domain-containing protein</fullName>
    </recommendedName>
</protein>
<evidence type="ECO:0000259" key="1">
    <source>
        <dbReference type="PROSITE" id="PS50097"/>
    </source>
</evidence>
<accession>A0ABD2MAR6</accession>
<dbReference type="Gene3D" id="2.60.210.10">
    <property type="entry name" value="Apoptosis, Tumor Necrosis Factor Receptor Associated Protein 2, Chain A"/>
    <property type="match status" value="2"/>
</dbReference>
<evidence type="ECO:0000313" key="4">
    <source>
        <dbReference type="Proteomes" id="UP001620626"/>
    </source>
</evidence>
<dbReference type="Pfam" id="PF00651">
    <property type="entry name" value="BTB"/>
    <property type="match status" value="1"/>
</dbReference>
<dbReference type="InterPro" id="IPR011333">
    <property type="entry name" value="SKP1/BTB/POZ_sf"/>
</dbReference>
<organism evidence="3 4">
    <name type="scientific">Heterodera trifolii</name>
    <dbReference type="NCBI Taxonomy" id="157864"/>
    <lineage>
        <taxon>Eukaryota</taxon>
        <taxon>Metazoa</taxon>
        <taxon>Ecdysozoa</taxon>
        <taxon>Nematoda</taxon>
        <taxon>Chromadorea</taxon>
        <taxon>Rhabditida</taxon>
        <taxon>Tylenchina</taxon>
        <taxon>Tylenchomorpha</taxon>
        <taxon>Tylenchoidea</taxon>
        <taxon>Heteroderidae</taxon>
        <taxon>Heteroderinae</taxon>
        <taxon>Heterodera</taxon>
    </lineage>
</organism>
<dbReference type="InterPro" id="IPR000210">
    <property type="entry name" value="BTB/POZ_dom"/>
</dbReference>
<comment type="caution">
    <text evidence="3">The sequence shown here is derived from an EMBL/GenBank/DDBJ whole genome shotgun (WGS) entry which is preliminary data.</text>
</comment>
<keyword evidence="4" id="KW-1185">Reference proteome</keyword>
<dbReference type="PROSITE" id="PS50144">
    <property type="entry name" value="MATH"/>
    <property type="match status" value="1"/>
</dbReference>
<gene>
    <name evidence="3" type="ORF">niasHT_010469</name>
</gene>
<evidence type="ECO:0000259" key="2">
    <source>
        <dbReference type="PROSITE" id="PS50144"/>
    </source>
</evidence>
<dbReference type="Pfam" id="PF00917">
    <property type="entry name" value="MATH"/>
    <property type="match status" value="1"/>
</dbReference>
<dbReference type="InterPro" id="IPR002083">
    <property type="entry name" value="MATH/TRAF_dom"/>
</dbReference>
<reference evidence="3 4" key="1">
    <citation type="submission" date="2024-10" db="EMBL/GenBank/DDBJ databases">
        <authorList>
            <person name="Kim D."/>
        </authorList>
    </citation>
    <scope>NUCLEOTIDE SEQUENCE [LARGE SCALE GENOMIC DNA]</scope>
    <source>
        <strain evidence="3">BH-2024</strain>
    </source>
</reference>
<sequence>MSESPGNKWTKLMLSTGEYADVHFLVGGEYGELLPAHKLILKNASDVFEAMFRFDSKNAKAKNSSPNNPMAVEVPDVEPEAFQVMLSFIYSGDLGDLNGYNAMAVLYAGSAQNLRQMLGPALFKIRFPFIKKMQFWEKIIPSGVLTAEEAIGVELYQSQTNFPVISHGLPYPLQFPSHGRIWTKWTLLMDIEKASKFGKMFCSEYSKIVPIKGLLWKIFAQSKSKNGSTDEKWLRLGFCCVASKNGNWRCVCSATFRIVSQNNGAANFTGKFDEAVLSSKMNEWAFSNLISVAELMDPVKGLYDEEGDKATLAIDLTVQNEREKHIFYESKGTIKMEIENLSEFAREPFGAGCFSESVLYIKEFPWKIMAQINSKNESTDQKWLGFYLWSAAAEKGRREAKPFYLEGWTSSSWTDIQANNWSFKCSATLRIVSQKSDMADFSRDLSGQIFNELSNKSGFSNFITFTELMDQSKGFYDKEADTVKLAIDFIVKEADN</sequence>
<feature type="domain" description="MATH" evidence="2">
    <location>
        <begin position="331"/>
        <end position="487"/>
    </location>
</feature>
<dbReference type="Gene3D" id="3.30.710.10">
    <property type="entry name" value="Potassium Channel Kv1.1, Chain A"/>
    <property type="match status" value="1"/>
</dbReference>
<dbReference type="SUPFAM" id="SSF54695">
    <property type="entry name" value="POZ domain"/>
    <property type="match status" value="1"/>
</dbReference>
<evidence type="ECO:0008006" key="5">
    <source>
        <dbReference type="Google" id="ProtNLM"/>
    </source>
</evidence>
<dbReference type="PROSITE" id="PS50097">
    <property type="entry name" value="BTB"/>
    <property type="match status" value="1"/>
</dbReference>